<dbReference type="Proteomes" id="UP001202922">
    <property type="component" value="Unassembled WGS sequence"/>
</dbReference>
<accession>A0ABS9U5F5</accession>
<dbReference type="PANTHER" id="PTHR41774">
    <property type="match status" value="1"/>
</dbReference>
<dbReference type="InterPro" id="IPR015867">
    <property type="entry name" value="N-reg_PII/ATP_PRibTrfase_C"/>
</dbReference>
<dbReference type="EMBL" id="JAKZBV010000001">
    <property type="protein sequence ID" value="MCH6471918.1"/>
    <property type="molecule type" value="Genomic_DNA"/>
</dbReference>
<proteinExistence type="predicted"/>
<comment type="caution">
    <text evidence="1">The sequence shown here is derived from an EMBL/GenBank/DDBJ whole genome shotgun (WGS) entry which is preliminary data.</text>
</comment>
<evidence type="ECO:0008006" key="3">
    <source>
        <dbReference type="Google" id="ProtNLM"/>
    </source>
</evidence>
<reference evidence="1 2" key="1">
    <citation type="submission" date="2022-03" db="EMBL/GenBank/DDBJ databases">
        <title>Sinomonas sp. isolated from a soil.</title>
        <authorList>
            <person name="Han J."/>
            <person name="Kim D.-U."/>
        </authorList>
    </citation>
    <scope>NUCLEOTIDE SEQUENCE [LARGE SCALE GENOMIC DNA]</scope>
    <source>
        <strain evidence="1 2">5-5</strain>
    </source>
</reference>
<dbReference type="SUPFAM" id="SSF102705">
    <property type="entry name" value="NIF3 (NGG1p interacting factor 3)-like"/>
    <property type="match status" value="1"/>
</dbReference>
<evidence type="ECO:0000313" key="1">
    <source>
        <dbReference type="EMBL" id="MCH6471918.1"/>
    </source>
</evidence>
<sequence length="111" mass="11873">MEEFDCLVVYVPTADADGLRSALAEAGAGRLGNYAACSFSVDGMGRFTPLDGAEPAIGSVGEPEQVPETRIEAIYPRRERNVIVRALIAAHPYETPAFMTFPVDISLPSEA</sequence>
<protein>
    <recommendedName>
        <fullName evidence="3">NGG1p interacting factor NIF3</fullName>
    </recommendedName>
</protein>
<name>A0ABS9U5F5_9MICC</name>
<keyword evidence="2" id="KW-1185">Reference proteome</keyword>
<dbReference type="RefSeq" id="WP_241055843.1">
    <property type="nucleotide sequence ID" value="NZ_JAKZBV010000001.1"/>
</dbReference>
<dbReference type="PANTHER" id="PTHR41774:SF1">
    <property type="entry name" value="NGG1P INTERACTING FACTOR NIF3"/>
    <property type="match status" value="1"/>
</dbReference>
<gene>
    <name evidence="1" type="ORF">L0M17_18430</name>
</gene>
<dbReference type="InterPro" id="IPR036069">
    <property type="entry name" value="DUF34/NIF3_sf"/>
</dbReference>
<organism evidence="1 2">
    <name type="scientific">Sinomonas terrae</name>
    <dbReference type="NCBI Taxonomy" id="2908838"/>
    <lineage>
        <taxon>Bacteria</taxon>
        <taxon>Bacillati</taxon>
        <taxon>Actinomycetota</taxon>
        <taxon>Actinomycetes</taxon>
        <taxon>Micrococcales</taxon>
        <taxon>Micrococcaceae</taxon>
        <taxon>Sinomonas</taxon>
    </lineage>
</organism>
<evidence type="ECO:0000313" key="2">
    <source>
        <dbReference type="Proteomes" id="UP001202922"/>
    </source>
</evidence>
<dbReference type="Gene3D" id="3.30.70.120">
    <property type="match status" value="1"/>
</dbReference>